<dbReference type="InterPro" id="IPR007168">
    <property type="entry name" value="Phageshock_PspC_N"/>
</dbReference>
<evidence type="ECO:0000313" key="9">
    <source>
        <dbReference type="Proteomes" id="UP000651010"/>
    </source>
</evidence>
<organism evidence="8 9">
    <name type="scientific">Dyella acidiphila</name>
    <dbReference type="NCBI Taxonomy" id="2775866"/>
    <lineage>
        <taxon>Bacteria</taxon>
        <taxon>Pseudomonadati</taxon>
        <taxon>Pseudomonadota</taxon>
        <taxon>Gammaproteobacteria</taxon>
        <taxon>Lysobacterales</taxon>
        <taxon>Rhodanobacteraceae</taxon>
        <taxon>Dyella</taxon>
    </lineage>
</organism>
<dbReference type="PANTHER" id="PTHR33885">
    <property type="entry name" value="PHAGE SHOCK PROTEIN C"/>
    <property type="match status" value="1"/>
</dbReference>
<evidence type="ECO:0000256" key="3">
    <source>
        <dbReference type="ARBA" id="ARBA00022692"/>
    </source>
</evidence>
<accession>A0ABR9G4Y3</accession>
<keyword evidence="9" id="KW-1185">Reference proteome</keyword>
<keyword evidence="4 6" id="KW-1133">Transmembrane helix</keyword>
<evidence type="ECO:0000256" key="4">
    <source>
        <dbReference type="ARBA" id="ARBA00022989"/>
    </source>
</evidence>
<keyword evidence="5 6" id="KW-0472">Membrane</keyword>
<comment type="caution">
    <text evidence="8">The sequence shown here is derived from an EMBL/GenBank/DDBJ whole genome shotgun (WGS) entry which is preliminary data.</text>
</comment>
<feature type="transmembrane region" description="Helical" evidence="6">
    <location>
        <begin position="40"/>
        <end position="63"/>
    </location>
</feature>
<gene>
    <name evidence="8" type="ORF">IGX34_01800</name>
</gene>
<name>A0ABR9G4Y3_9GAMM</name>
<evidence type="ECO:0000313" key="8">
    <source>
        <dbReference type="EMBL" id="MBE1159098.1"/>
    </source>
</evidence>
<protein>
    <submittedName>
        <fullName evidence="8">PspC domain-containing protein</fullName>
    </submittedName>
</protein>
<feature type="domain" description="Phage shock protein PspC N-terminal" evidence="7">
    <location>
        <begin position="10"/>
        <end position="65"/>
    </location>
</feature>
<dbReference type="EMBL" id="JACZZA010000001">
    <property type="protein sequence ID" value="MBE1159098.1"/>
    <property type="molecule type" value="Genomic_DNA"/>
</dbReference>
<evidence type="ECO:0000256" key="5">
    <source>
        <dbReference type="ARBA" id="ARBA00023136"/>
    </source>
</evidence>
<evidence type="ECO:0000256" key="1">
    <source>
        <dbReference type="ARBA" id="ARBA00004162"/>
    </source>
</evidence>
<evidence type="ECO:0000259" key="7">
    <source>
        <dbReference type="Pfam" id="PF04024"/>
    </source>
</evidence>
<comment type="subcellular location">
    <subcellularLocation>
        <location evidence="1">Cell membrane</location>
        <topology evidence="1">Single-pass membrane protein</topology>
    </subcellularLocation>
</comment>
<sequence length="78" mass="8588">MTPEAAMERPFKRVKKAAWLGGVCAGLAYAMGTPTWVIRALWLLLFLGAGIGGLIYLVLWIVVPRWPAEPLDYETVTA</sequence>
<evidence type="ECO:0000256" key="2">
    <source>
        <dbReference type="ARBA" id="ARBA00022475"/>
    </source>
</evidence>
<reference evidence="8 9" key="1">
    <citation type="submission" date="2020-09" db="EMBL/GenBank/DDBJ databases">
        <title>Dyella sp. 7MK23 isolated from forest soil.</title>
        <authorList>
            <person name="Fu J."/>
        </authorList>
    </citation>
    <scope>NUCLEOTIDE SEQUENCE [LARGE SCALE GENOMIC DNA]</scope>
    <source>
        <strain evidence="8 9">7MK23</strain>
    </source>
</reference>
<keyword evidence="3 6" id="KW-0812">Transmembrane</keyword>
<keyword evidence="2" id="KW-1003">Cell membrane</keyword>
<dbReference type="Proteomes" id="UP000651010">
    <property type="component" value="Unassembled WGS sequence"/>
</dbReference>
<dbReference type="Pfam" id="PF04024">
    <property type="entry name" value="PspC"/>
    <property type="match status" value="1"/>
</dbReference>
<proteinExistence type="predicted"/>
<evidence type="ECO:0000256" key="6">
    <source>
        <dbReference type="SAM" id="Phobius"/>
    </source>
</evidence>
<dbReference type="PANTHER" id="PTHR33885:SF3">
    <property type="entry name" value="PHAGE SHOCK PROTEIN C"/>
    <property type="match status" value="1"/>
</dbReference>
<dbReference type="InterPro" id="IPR052027">
    <property type="entry name" value="PspC"/>
</dbReference>